<accession>W4VCV3</accession>
<dbReference type="STRING" id="1294263.JCM21531_4670"/>
<dbReference type="Pfam" id="PF18960">
    <property type="entry name" value="DUF5702"/>
    <property type="match status" value="2"/>
</dbReference>
<comment type="caution">
    <text evidence="1">The sequence shown here is derived from an EMBL/GenBank/DDBJ whole genome shotgun (WGS) entry which is preliminary data.</text>
</comment>
<gene>
    <name evidence="1" type="ORF">JCM21531_4670</name>
</gene>
<evidence type="ECO:0000313" key="1">
    <source>
        <dbReference type="EMBL" id="GAE91001.1"/>
    </source>
</evidence>
<keyword evidence="2" id="KW-1185">Reference proteome</keyword>
<dbReference type="Proteomes" id="UP000019109">
    <property type="component" value="Unassembled WGS sequence"/>
</dbReference>
<name>W4VCV3_9FIRM</name>
<proteinExistence type="predicted"/>
<evidence type="ECO:0000313" key="2">
    <source>
        <dbReference type="Proteomes" id="UP000019109"/>
    </source>
</evidence>
<reference evidence="1" key="1">
    <citation type="journal article" date="2014" name="Genome Announc.">
        <title>Draft Genome Sequence of Clostridium straminisolvens Strain JCM 21531T, Isolated from a Cellulose-Degrading Bacterial Community.</title>
        <authorList>
            <person name="Yuki M."/>
            <person name="Oshima K."/>
            <person name="Suda W."/>
            <person name="Sakamoto M."/>
            <person name="Kitamura K."/>
            <person name="Iida T."/>
            <person name="Hattori M."/>
            <person name="Ohkuma M."/>
        </authorList>
    </citation>
    <scope>NUCLEOTIDE SEQUENCE [LARGE SCALE GENOMIC DNA]</scope>
    <source>
        <strain evidence="1">JCM 21531</strain>
    </source>
</reference>
<dbReference type="InterPro" id="IPR043756">
    <property type="entry name" value="DUF5702"/>
</dbReference>
<dbReference type="AlphaFoldDB" id="W4VCV3"/>
<sequence>MRFALNVIAIYTDPVKFNRALEIATIVAGWTGGVGIPIIHTLIMMAWAMAESLFDVYLLLKGDNVPIFKTRNTWITDIKGMSTAITNEIIDLTKDKAKNVAEEVIDYAESKAEDFVRKASSTIADYIDSKVDLLVDRAFASIENPLKESMYSAEDIFDDLQASLNVKVEGEVGAVMKQISSEAQILLLEQMEIVENSTIGSYVPDIIQGVDYTDFLEVYKDRNLKDAIVELTMQLAEGKELLGYSIDETSKKVNSMIFNTIQEAKKKVKYNIKVGIVELKTNFVNKFKETFKTTAEKGKEEVNKFIDSIGNTSDSEVMKTNLKGSFLSMKYVDYLRLFLLFTNKDVKMKRISDLIQVNVRTVSGNKTFKMSECSTYMRIESSVSIKYLFATKPFMPKEFKTEDGKRIKFDVILYKGY</sequence>
<dbReference type="EMBL" id="BAVR01000130">
    <property type="protein sequence ID" value="GAE91001.1"/>
    <property type="molecule type" value="Genomic_DNA"/>
</dbReference>
<protein>
    <submittedName>
        <fullName evidence="1">Uncharacterized protein</fullName>
    </submittedName>
</protein>
<organism evidence="1 2">
    <name type="scientific">Acetivibrio straminisolvens JCM 21531</name>
    <dbReference type="NCBI Taxonomy" id="1294263"/>
    <lineage>
        <taxon>Bacteria</taxon>
        <taxon>Bacillati</taxon>
        <taxon>Bacillota</taxon>
        <taxon>Clostridia</taxon>
        <taxon>Eubacteriales</taxon>
        <taxon>Oscillospiraceae</taxon>
        <taxon>Acetivibrio</taxon>
    </lineage>
</organism>